<dbReference type="RefSeq" id="WP_013254684.1">
    <property type="nucleotide sequence ID" value="NC_014364.1"/>
</dbReference>
<name>E1R334_SEDSS</name>
<protein>
    <submittedName>
        <fullName evidence="3">PEGA domain protein</fullName>
    </submittedName>
</protein>
<keyword evidence="1" id="KW-0732">Signal</keyword>
<keyword evidence="4" id="KW-1185">Reference proteome</keyword>
<evidence type="ECO:0000313" key="4">
    <source>
        <dbReference type="Proteomes" id="UP000002318"/>
    </source>
</evidence>
<dbReference type="InterPro" id="IPR013229">
    <property type="entry name" value="PEGA"/>
</dbReference>
<sequence length="122" mass="13697">MKKTSLIILCCVLLVGLLSGCASIFHGTSQEITFETSPSGAKVFLDGDLVGTTPFSMKVKKNKYKSFRVELDGYQTIQREMSKEYDLIALLNIFWDLSTTDLLTGAAFEYSDNSYFIELQKK</sequence>
<evidence type="ECO:0000256" key="1">
    <source>
        <dbReference type="SAM" id="SignalP"/>
    </source>
</evidence>
<dbReference type="STRING" id="573413.Spirs_2100"/>
<proteinExistence type="predicted"/>
<reference evidence="3 4" key="1">
    <citation type="journal article" date="2010" name="Stand. Genomic Sci.">
        <title>Complete genome sequence of Spirochaeta smaragdinae type strain (SEBR 4228).</title>
        <authorList>
            <person name="Mavromatis K."/>
            <person name="Yasawong M."/>
            <person name="Chertkov O."/>
            <person name="Lapidus A."/>
            <person name="Lucas S."/>
            <person name="Nolan M."/>
            <person name="Del Rio T.G."/>
            <person name="Tice H."/>
            <person name="Cheng J.F."/>
            <person name="Pitluck S."/>
            <person name="Liolios K."/>
            <person name="Ivanova N."/>
            <person name="Tapia R."/>
            <person name="Han C."/>
            <person name="Bruce D."/>
            <person name="Goodwin L."/>
            <person name="Pati A."/>
            <person name="Chen A."/>
            <person name="Palaniappan K."/>
            <person name="Land M."/>
            <person name="Hauser L."/>
            <person name="Chang Y.J."/>
            <person name="Jeffries C.D."/>
            <person name="Detter J.C."/>
            <person name="Rohde M."/>
            <person name="Brambilla E."/>
            <person name="Spring S."/>
            <person name="Goker M."/>
            <person name="Sikorski J."/>
            <person name="Woyke T."/>
            <person name="Bristow J."/>
            <person name="Eisen J.A."/>
            <person name="Markowitz V."/>
            <person name="Hugenholtz P."/>
            <person name="Klenk H.P."/>
            <person name="Kyrpides N.C."/>
        </authorList>
    </citation>
    <scope>NUCLEOTIDE SEQUENCE [LARGE SCALE GENOMIC DNA]</scope>
    <source>
        <strain evidence="4">DSM 11293 / JCM 15392 / SEBR 4228</strain>
    </source>
</reference>
<dbReference type="AlphaFoldDB" id="E1R334"/>
<dbReference type="OrthoDB" id="1524740at2"/>
<dbReference type="Pfam" id="PF08308">
    <property type="entry name" value="PEGA"/>
    <property type="match status" value="1"/>
</dbReference>
<dbReference type="KEGG" id="ssm:Spirs_2100"/>
<feature type="chain" id="PRO_5003150441" evidence="1">
    <location>
        <begin position="25"/>
        <end position="122"/>
    </location>
</feature>
<organism evidence="3 4">
    <name type="scientific">Sediminispirochaeta smaragdinae (strain DSM 11293 / JCM 15392 / SEBR 4228)</name>
    <name type="common">Spirochaeta smaragdinae</name>
    <dbReference type="NCBI Taxonomy" id="573413"/>
    <lineage>
        <taxon>Bacteria</taxon>
        <taxon>Pseudomonadati</taxon>
        <taxon>Spirochaetota</taxon>
        <taxon>Spirochaetia</taxon>
        <taxon>Spirochaetales</taxon>
        <taxon>Spirochaetaceae</taxon>
        <taxon>Sediminispirochaeta</taxon>
    </lineage>
</organism>
<accession>E1R334</accession>
<feature type="domain" description="PEGA" evidence="2">
    <location>
        <begin position="31"/>
        <end position="82"/>
    </location>
</feature>
<evidence type="ECO:0000313" key="3">
    <source>
        <dbReference type="EMBL" id="ADK81220.1"/>
    </source>
</evidence>
<dbReference type="EMBL" id="CP002116">
    <property type="protein sequence ID" value="ADK81220.1"/>
    <property type="molecule type" value="Genomic_DNA"/>
</dbReference>
<evidence type="ECO:0000259" key="2">
    <source>
        <dbReference type="Pfam" id="PF08308"/>
    </source>
</evidence>
<dbReference type="Proteomes" id="UP000002318">
    <property type="component" value="Chromosome"/>
</dbReference>
<gene>
    <name evidence="3" type="ordered locus">Spirs_2100</name>
</gene>
<feature type="signal peptide" evidence="1">
    <location>
        <begin position="1"/>
        <end position="24"/>
    </location>
</feature>
<dbReference type="HOGENOM" id="CLU_124448_2_0_12"/>
<dbReference type="PROSITE" id="PS51257">
    <property type="entry name" value="PROKAR_LIPOPROTEIN"/>
    <property type="match status" value="1"/>
</dbReference>